<feature type="repeat" description="PPR" evidence="2">
    <location>
        <begin position="72"/>
        <end position="106"/>
    </location>
</feature>
<feature type="repeat" description="PPR" evidence="2">
    <location>
        <begin position="196"/>
        <end position="230"/>
    </location>
</feature>
<dbReference type="AlphaFoldDB" id="A0AAD9WV73"/>
<dbReference type="PANTHER" id="PTHR47926">
    <property type="entry name" value="PENTATRICOPEPTIDE REPEAT-CONTAINING PROTEIN"/>
    <property type="match status" value="1"/>
</dbReference>
<evidence type="ECO:0000313" key="3">
    <source>
        <dbReference type="EMBL" id="KAK2643758.1"/>
    </source>
</evidence>
<dbReference type="InterPro" id="IPR046960">
    <property type="entry name" value="PPR_At4g14850-like_plant"/>
</dbReference>
<dbReference type="Pfam" id="PF01535">
    <property type="entry name" value="PPR"/>
    <property type="match status" value="10"/>
</dbReference>
<dbReference type="InterPro" id="IPR002885">
    <property type="entry name" value="PPR_rpt"/>
</dbReference>
<feature type="repeat" description="PPR" evidence="2">
    <location>
        <begin position="523"/>
        <end position="557"/>
    </location>
</feature>
<dbReference type="Gene3D" id="1.25.40.10">
    <property type="entry name" value="Tetratricopeptide repeat domain"/>
    <property type="match status" value="5"/>
</dbReference>
<feature type="repeat" description="PPR" evidence="2">
    <location>
        <begin position="134"/>
        <end position="168"/>
    </location>
</feature>
<dbReference type="EMBL" id="JANJYI010000006">
    <property type="protein sequence ID" value="KAK2643758.1"/>
    <property type="molecule type" value="Genomic_DNA"/>
</dbReference>
<name>A0AAD9WV73_9ROSI</name>
<gene>
    <name evidence="3" type="ORF">Ddye_018953</name>
</gene>
<dbReference type="PANTHER" id="PTHR47926:SF347">
    <property type="entry name" value="PENTATRICOPEPTIDE REPEAT-CONTAINING PROTEIN"/>
    <property type="match status" value="1"/>
</dbReference>
<reference evidence="3" key="1">
    <citation type="journal article" date="2023" name="Plant J.">
        <title>Genome sequences and population genomics provide insights into the demographic history, inbreeding, and mutation load of two 'living fossil' tree species of Dipteronia.</title>
        <authorList>
            <person name="Feng Y."/>
            <person name="Comes H.P."/>
            <person name="Chen J."/>
            <person name="Zhu S."/>
            <person name="Lu R."/>
            <person name="Zhang X."/>
            <person name="Li P."/>
            <person name="Qiu J."/>
            <person name="Olsen K.M."/>
            <person name="Qiu Y."/>
        </authorList>
    </citation>
    <scope>NUCLEOTIDE SEQUENCE</scope>
    <source>
        <strain evidence="3">KIB01</strain>
    </source>
</reference>
<organism evidence="3 4">
    <name type="scientific">Dipteronia dyeriana</name>
    <dbReference type="NCBI Taxonomy" id="168575"/>
    <lineage>
        <taxon>Eukaryota</taxon>
        <taxon>Viridiplantae</taxon>
        <taxon>Streptophyta</taxon>
        <taxon>Embryophyta</taxon>
        <taxon>Tracheophyta</taxon>
        <taxon>Spermatophyta</taxon>
        <taxon>Magnoliopsida</taxon>
        <taxon>eudicotyledons</taxon>
        <taxon>Gunneridae</taxon>
        <taxon>Pentapetalae</taxon>
        <taxon>rosids</taxon>
        <taxon>malvids</taxon>
        <taxon>Sapindales</taxon>
        <taxon>Sapindaceae</taxon>
        <taxon>Hippocastanoideae</taxon>
        <taxon>Acereae</taxon>
        <taxon>Dipteronia</taxon>
    </lineage>
</organism>
<dbReference type="Pfam" id="PF13041">
    <property type="entry name" value="PPR_2"/>
    <property type="match status" value="2"/>
</dbReference>
<comment type="caution">
    <text evidence="3">The sequence shown here is derived from an EMBL/GenBank/DDBJ whole genome shotgun (WGS) entry which is preliminary data.</text>
</comment>
<protein>
    <recommendedName>
        <fullName evidence="5">Chlororespiratory reduction 4</fullName>
    </recommendedName>
</protein>
<dbReference type="PROSITE" id="PS51375">
    <property type="entry name" value="PPR"/>
    <property type="match status" value="7"/>
</dbReference>
<dbReference type="Pfam" id="PF20431">
    <property type="entry name" value="E_motif"/>
    <property type="match status" value="1"/>
</dbReference>
<dbReference type="Proteomes" id="UP001280121">
    <property type="component" value="Unassembled WGS sequence"/>
</dbReference>
<evidence type="ECO:0000256" key="1">
    <source>
        <dbReference type="ARBA" id="ARBA00022737"/>
    </source>
</evidence>
<dbReference type="InterPro" id="IPR011990">
    <property type="entry name" value="TPR-like_helical_dom_sf"/>
</dbReference>
<proteinExistence type="predicted"/>
<keyword evidence="4" id="KW-1185">Reference proteome</keyword>
<sequence>MFFSRPILMLNRTFSVTLTRPLFLSTRNTSTQNQRSLTPLNLKPINSKLSKLMKNACIVEADNLFDKMPQRNTVTWNTMIRGYFQNGFFDKAMCSFNQMPERDNFSYNTVIAGLMQCGDVNNAREVFDGMVDRSVVTWNSMISGYVRNGLIDEAIRVFDNTPIRDVVSWNLVIGGLVNCQRIDLAEKYFKEMNDRDVASWTIMVSGLVRAGCIVEARELFEEMPVKDIQAWNVMIAGYVENGYLDMAEDLFQRMPVRDLNSWKQLINGLVNSQRIDEAIRKFMEMPEKCQKTWNLIILGFIRCGLIEEAHGFVEKCPYSNIVSWTNVIVGYFEIGEVMNAVKVFELIRTRDSTVWNVMIFGLGENDRGEDGIKFFIRMKESDLLPDQSTFTSVFTICSDLPSLDLGKQTHAQTIKTGLNCLTAVSNAMVTMYARCGNMQSALQEFSSMPIHDVISWNSIICGFAHHGDGKKALEMFERMRLTDVKPNHITFVGVLSACSHAGLVDQGRYYFDYMKNKCFLQPTSEHYTCVVDLLGRFGLIDEAMSFLDQIRADGVEVPLSVWGALLGACRIHKNIKVGEIAGESILEVQPSNSGVYLILAEMYLRSGRKEDAEKIWAQMKGNGIKKQPGCSWIEINNSGHVFLSGDRSHTEFRRICLLLNLLCAEMGTKILKPSTATTSEEFQISFDGRYE</sequence>
<dbReference type="GO" id="GO:0009451">
    <property type="term" value="P:RNA modification"/>
    <property type="evidence" value="ECO:0007669"/>
    <property type="project" value="InterPro"/>
</dbReference>
<keyword evidence="1" id="KW-0677">Repeat</keyword>
<dbReference type="InterPro" id="IPR046848">
    <property type="entry name" value="E_motif"/>
</dbReference>
<dbReference type="NCBIfam" id="TIGR00756">
    <property type="entry name" value="PPR"/>
    <property type="match status" value="8"/>
</dbReference>
<feature type="repeat" description="PPR" evidence="2">
    <location>
        <begin position="351"/>
        <end position="385"/>
    </location>
</feature>
<accession>A0AAD9WV73</accession>
<evidence type="ECO:0000256" key="2">
    <source>
        <dbReference type="PROSITE-ProRule" id="PRU00708"/>
    </source>
</evidence>
<dbReference type="GO" id="GO:0003723">
    <property type="term" value="F:RNA binding"/>
    <property type="evidence" value="ECO:0007669"/>
    <property type="project" value="InterPro"/>
</dbReference>
<evidence type="ECO:0000313" key="4">
    <source>
        <dbReference type="Proteomes" id="UP001280121"/>
    </source>
</evidence>
<dbReference type="FunFam" id="1.25.40.10:FF:001093">
    <property type="entry name" value="Pentatricopeptide repeat-containing protein At2g34400"/>
    <property type="match status" value="1"/>
</dbReference>
<feature type="repeat" description="PPR" evidence="2">
    <location>
        <begin position="452"/>
        <end position="486"/>
    </location>
</feature>
<evidence type="ECO:0008006" key="5">
    <source>
        <dbReference type="Google" id="ProtNLM"/>
    </source>
</evidence>
<feature type="repeat" description="PPR" evidence="2">
    <location>
        <begin position="592"/>
        <end position="626"/>
    </location>
</feature>
<dbReference type="SUPFAM" id="SSF48452">
    <property type="entry name" value="TPR-like"/>
    <property type="match status" value="2"/>
</dbReference>